<dbReference type="InParanoid" id="A0A0Q9X8L9"/>
<keyword evidence="3" id="KW-1185">Reference proteome</keyword>
<name>A0A0Q9X8L9_DROMO</name>
<evidence type="ECO:0000256" key="1">
    <source>
        <dbReference type="SAM" id="Phobius"/>
    </source>
</evidence>
<evidence type="ECO:0000313" key="3">
    <source>
        <dbReference type="Proteomes" id="UP000009192"/>
    </source>
</evidence>
<dbReference type="OrthoDB" id="7851253at2759"/>
<keyword evidence="1" id="KW-0812">Transmembrane</keyword>
<reference evidence="2 3" key="1">
    <citation type="journal article" date="2007" name="Nature">
        <title>Evolution of genes and genomes on the Drosophila phylogeny.</title>
        <authorList>
            <consortium name="Drosophila 12 Genomes Consortium"/>
            <person name="Clark A.G."/>
            <person name="Eisen M.B."/>
            <person name="Smith D.R."/>
            <person name="Bergman C.M."/>
            <person name="Oliver B."/>
            <person name="Markow T.A."/>
            <person name="Kaufman T.C."/>
            <person name="Kellis M."/>
            <person name="Gelbart W."/>
            <person name="Iyer V.N."/>
            <person name="Pollard D.A."/>
            <person name="Sackton T.B."/>
            <person name="Larracuente A.M."/>
            <person name="Singh N.D."/>
            <person name="Abad J.P."/>
            <person name="Abt D.N."/>
            <person name="Adryan B."/>
            <person name="Aguade M."/>
            <person name="Akashi H."/>
            <person name="Anderson W.W."/>
            <person name="Aquadro C.F."/>
            <person name="Ardell D.H."/>
            <person name="Arguello R."/>
            <person name="Artieri C.G."/>
            <person name="Barbash D.A."/>
            <person name="Barker D."/>
            <person name="Barsanti P."/>
            <person name="Batterham P."/>
            <person name="Batzoglou S."/>
            <person name="Begun D."/>
            <person name="Bhutkar A."/>
            <person name="Blanco E."/>
            <person name="Bosak S.A."/>
            <person name="Bradley R.K."/>
            <person name="Brand A.D."/>
            <person name="Brent M.R."/>
            <person name="Brooks A.N."/>
            <person name="Brown R.H."/>
            <person name="Butlin R.K."/>
            <person name="Caggese C."/>
            <person name="Calvi B.R."/>
            <person name="Bernardo de Carvalho A."/>
            <person name="Caspi A."/>
            <person name="Castrezana S."/>
            <person name="Celniker S.E."/>
            <person name="Chang J.L."/>
            <person name="Chapple C."/>
            <person name="Chatterji S."/>
            <person name="Chinwalla A."/>
            <person name="Civetta A."/>
            <person name="Clifton S.W."/>
            <person name="Comeron J.M."/>
            <person name="Costello J.C."/>
            <person name="Coyne J.A."/>
            <person name="Daub J."/>
            <person name="David R.G."/>
            <person name="Delcher A.L."/>
            <person name="Delehaunty K."/>
            <person name="Do C.B."/>
            <person name="Ebling H."/>
            <person name="Edwards K."/>
            <person name="Eickbush T."/>
            <person name="Evans J.D."/>
            <person name="Filipski A."/>
            <person name="Findeiss S."/>
            <person name="Freyhult E."/>
            <person name="Fulton L."/>
            <person name="Fulton R."/>
            <person name="Garcia A.C."/>
            <person name="Gardiner A."/>
            <person name="Garfield D.A."/>
            <person name="Garvin B.E."/>
            <person name="Gibson G."/>
            <person name="Gilbert D."/>
            <person name="Gnerre S."/>
            <person name="Godfrey J."/>
            <person name="Good R."/>
            <person name="Gotea V."/>
            <person name="Gravely B."/>
            <person name="Greenberg A.J."/>
            <person name="Griffiths-Jones S."/>
            <person name="Gross S."/>
            <person name="Guigo R."/>
            <person name="Gustafson E.A."/>
            <person name="Haerty W."/>
            <person name="Hahn M.W."/>
            <person name="Halligan D.L."/>
            <person name="Halpern A.L."/>
            <person name="Halter G.M."/>
            <person name="Han M.V."/>
            <person name="Heger A."/>
            <person name="Hillier L."/>
            <person name="Hinrichs A.S."/>
            <person name="Holmes I."/>
            <person name="Hoskins R.A."/>
            <person name="Hubisz M.J."/>
            <person name="Hultmark D."/>
            <person name="Huntley M.A."/>
            <person name="Jaffe D.B."/>
            <person name="Jagadeeshan S."/>
            <person name="Jeck W.R."/>
            <person name="Johnson J."/>
            <person name="Jones C.D."/>
            <person name="Jordan W.C."/>
            <person name="Karpen G.H."/>
            <person name="Kataoka E."/>
            <person name="Keightley P.D."/>
            <person name="Kheradpour P."/>
            <person name="Kirkness E.F."/>
            <person name="Koerich L.B."/>
            <person name="Kristiansen K."/>
            <person name="Kudrna D."/>
            <person name="Kulathinal R.J."/>
            <person name="Kumar S."/>
            <person name="Kwok R."/>
            <person name="Lander E."/>
            <person name="Langley C.H."/>
            <person name="Lapoint R."/>
            <person name="Lazzaro B.P."/>
            <person name="Lee S.J."/>
            <person name="Levesque L."/>
            <person name="Li R."/>
            <person name="Lin C.F."/>
            <person name="Lin M.F."/>
            <person name="Lindblad-Toh K."/>
            <person name="Llopart A."/>
            <person name="Long M."/>
            <person name="Low L."/>
            <person name="Lozovsky E."/>
            <person name="Lu J."/>
            <person name="Luo M."/>
            <person name="Machado C.A."/>
            <person name="Makalowski W."/>
            <person name="Marzo M."/>
            <person name="Matsuda M."/>
            <person name="Matzkin L."/>
            <person name="McAllister B."/>
            <person name="McBride C.S."/>
            <person name="McKernan B."/>
            <person name="McKernan K."/>
            <person name="Mendez-Lago M."/>
            <person name="Minx P."/>
            <person name="Mollenhauer M.U."/>
            <person name="Montooth K."/>
            <person name="Mount S.M."/>
            <person name="Mu X."/>
            <person name="Myers E."/>
            <person name="Negre B."/>
            <person name="Newfeld S."/>
            <person name="Nielsen R."/>
            <person name="Noor M.A."/>
            <person name="O'Grady P."/>
            <person name="Pachter L."/>
            <person name="Papaceit M."/>
            <person name="Parisi M.J."/>
            <person name="Parisi M."/>
            <person name="Parts L."/>
            <person name="Pedersen J.S."/>
            <person name="Pesole G."/>
            <person name="Phillippy A.M."/>
            <person name="Ponting C.P."/>
            <person name="Pop M."/>
            <person name="Porcelli D."/>
            <person name="Powell J.R."/>
            <person name="Prohaska S."/>
            <person name="Pruitt K."/>
            <person name="Puig M."/>
            <person name="Quesneville H."/>
            <person name="Ram K.R."/>
            <person name="Rand D."/>
            <person name="Rasmussen M.D."/>
            <person name="Reed L.K."/>
            <person name="Reenan R."/>
            <person name="Reily A."/>
            <person name="Remington K.A."/>
            <person name="Rieger T.T."/>
            <person name="Ritchie M.G."/>
            <person name="Robin C."/>
            <person name="Rogers Y.H."/>
            <person name="Rohde C."/>
            <person name="Rozas J."/>
            <person name="Rubenfield M.J."/>
            <person name="Ruiz A."/>
            <person name="Russo S."/>
            <person name="Salzberg S.L."/>
            <person name="Sanchez-Gracia A."/>
            <person name="Saranga D.J."/>
            <person name="Sato H."/>
            <person name="Schaeffer S.W."/>
            <person name="Schatz M.C."/>
            <person name="Schlenke T."/>
            <person name="Schwartz R."/>
            <person name="Segarra C."/>
            <person name="Singh R.S."/>
            <person name="Sirot L."/>
            <person name="Sirota M."/>
            <person name="Sisneros N.B."/>
            <person name="Smith C.D."/>
            <person name="Smith T.F."/>
            <person name="Spieth J."/>
            <person name="Stage D.E."/>
            <person name="Stark A."/>
            <person name="Stephan W."/>
            <person name="Strausberg R.L."/>
            <person name="Strempel S."/>
            <person name="Sturgill D."/>
            <person name="Sutton G."/>
            <person name="Sutton G.G."/>
            <person name="Tao W."/>
            <person name="Teichmann S."/>
            <person name="Tobari Y.N."/>
            <person name="Tomimura Y."/>
            <person name="Tsolas J.M."/>
            <person name="Valente V.L."/>
            <person name="Venter E."/>
            <person name="Venter J.C."/>
            <person name="Vicario S."/>
            <person name="Vieira F.G."/>
            <person name="Vilella A.J."/>
            <person name="Villasante A."/>
            <person name="Walenz B."/>
            <person name="Wang J."/>
            <person name="Wasserman M."/>
            <person name="Watts T."/>
            <person name="Wilson D."/>
            <person name="Wilson R.K."/>
            <person name="Wing R.A."/>
            <person name="Wolfner M.F."/>
            <person name="Wong A."/>
            <person name="Wong G.K."/>
            <person name="Wu C.I."/>
            <person name="Wu G."/>
            <person name="Yamamoto D."/>
            <person name="Yang H.P."/>
            <person name="Yang S.P."/>
            <person name="Yorke J.A."/>
            <person name="Yoshida K."/>
            <person name="Zdobnov E."/>
            <person name="Zhang P."/>
            <person name="Zhang Y."/>
            <person name="Zimin A.V."/>
            <person name="Baldwin J."/>
            <person name="Abdouelleil A."/>
            <person name="Abdulkadir J."/>
            <person name="Abebe A."/>
            <person name="Abera B."/>
            <person name="Abreu J."/>
            <person name="Acer S.C."/>
            <person name="Aftuck L."/>
            <person name="Alexander A."/>
            <person name="An P."/>
            <person name="Anderson E."/>
            <person name="Anderson S."/>
            <person name="Arachi H."/>
            <person name="Azer M."/>
            <person name="Bachantsang P."/>
            <person name="Barry A."/>
            <person name="Bayul T."/>
            <person name="Berlin A."/>
            <person name="Bessette D."/>
            <person name="Bloom T."/>
            <person name="Blye J."/>
            <person name="Boguslavskiy L."/>
            <person name="Bonnet C."/>
            <person name="Boukhgalter B."/>
            <person name="Bourzgui I."/>
            <person name="Brown A."/>
            <person name="Cahill P."/>
            <person name="Channer S."/>
            <person name="Cheshatsang Y."/>
            <person name="Chuda L."/>
            <person name="Citroen M."/>
            <person name="Collymore A."/>
            <person name="Cooke P."/>
            <person name="Costello M."/>
            <person name="D'Aco K."/>
            <person name="Daza R."/>
            <person name="De Haan G."/>
            <person name="DeGray S."/>
            <person name="DeMaso C."/>
            <person name="Dhargay N."/>
            <person name="Dooley K."/>
            <person name="Dooley E."/>
            <person name="Doricent M."/>
            <person name="Dorje P."/>
            <person name="Dorjee K."/>
            <person name="Dupes A."/>
            <person name="Elong R."/>
            <person name="Falk J."/>
            <person name="Farina A."/>
            <person name="Faro S."/>
            <person name="Ferguson D."/>
            <person name="Fisher S."/>
            <person name="Foley C.D."/>
            <person name="Franke A."/>
            <person name="Friedrich D."/>
            <person name="Gadbois L."/>
            <person name="Gearin G."/>
            <person name="Gearin C.R."/>
            <person name="Giannoukos G."/>
            <person name="Goode T."/>
            <person name="Graham J."/>
            <person name="Grandbois E."/>
            <person name="Grewal S."/>
            <person name="Gyaltsen K."/>
            <person name="Hafez N."/>
            <person name="Hagos B."/>
            <person name="Hall J."/>
            <person name="Henson C."/>
            <person name="Hollinger A."/>
            <person name="Honan T."/>
            <person name="Huard M.D."/>
            <person name="Hughes L."/>
            <person name="Hurhula B."/>
            <person name="Husby M.E."/>
            <person name="Kamat A."/>
            <person name="Kanga B."/>
            <person name="Kashin S."/>
            <person name="Khazanovich D."/>
            <person name="Kisner P."/>
            <person name="Lance K."/>
            <person name="Lara M."/>
            <person name="Lee W."/>
            <person name="Lennon N."/>
            <person name="Letendre F."/>
            <person name="LeVine R."/>
            <person name="Lipovsky A."/>
            <person name="Liu X."/>
            <person name="Liu J."/>
            <person name="Liu S."/>
            <person name="Lokyitsang T."/>
            <person name="Lokyitsang Y."/>
            <person name="Lubonja R."/>
            <person name="Lui A."/>
            <person name="MacDonald P."/>
            <person name="Magnisalis V."/>
            <person name="Maru K."/>
            <person name="Matthews C."/>
            <person name="McCusker W."/>
            <person name="McDonough S."/>
            <person name="Mehta T."/>
            <person name="Meldrim J."/>
            <person name="Meneus L."/>
            <person name="Mihai O."/>
            <person name="Mihalev A."/>
            <person name="Mihova T."/>
            <person name="Mittelman R."/>
            <person name="Mlenga V."/>
            <person name="Montmayeur A."/>
            <person name="Mulrain L."/>
            <person name="Navidi A."/>
            <person name="Naylor J."/>
            <person name="Negash T."/>
            <person name="Nguyen T."/>
            <person name="Nguyen N."/>
            <person name="Nicol R."/>
            <person name="Norbu C."/>
            <person name="Norbu N."/>
            <person name="Novod N."/>
            <person name="O'Neill B."/>
            <person name="Osman S."/>
            <person name="Markiewicz E."/>
            <person name="Oyono O.L."/>
            <person name="Patti C."/>
            <person name="Phunkhang P."/>
            <person name="Pierre F."/>
            <person name="Priest M."/>
            <person name="Raghuraman S."/>
            <person name="Rege F."/>
            <person name="Reyes R."/>
            <person name="Rise C."/>
            <person name="Rogov P."/>
            <person name="Ross K."/>
            <person name="Ryan E."/>
            <person name="Settipalli S."/>
            <person name="Shea T."/>
            <person name="Sherpa N."/>
            <person name="Shi L."/>
            <person name="Shih D."/>
            <person name="Sparrow T."/>
            <person name="Spaulding J."/>
            <person name="Stalker J."/>
            <person name="Stange-Thomann N."/>
            <person name="Stavropoulos S."/>
            <person name="Stone C."/>
            <person name="Strader C."/>
            <person name="Tesfaye S."/>
            <person name="Thomson T."/>
            <person name="Thoulutsang Y."/>
            <person name="Thoulutsang D."/>
            <person name="Topham K."/>
            <person name="Topping I."/>
            <person name="Tsamla T."/>
            <person name="Vassiliev H."/>
            <person name="Vo A."/>
            <person name="Wangchuk T."/>
            <person name="Wangdi T."/>
            <person name="Weiand M."/>
            <person name="Wilkinson J."/>
            <person name="Wilson A."/>
            <person name="Yadav S."/>
            <person name="Young G."/>
            <person name="Yu Q."/>
            <person name="Zembek L."/>
            <person name="Zhong D."/>
            <person name="Zimmer A."/>
            <person name="Zwirko Z."/>
            <person name="Jaffe D.B."/>
            <person name="Alvarez P."/>
            <person name="Brockman W."/>
            <person name="Butler J."/>
            <person name="Chin C."/>
            <person name="Gnerre S."/>
            <person name="Grabherr M."/>
            <person name="Kleber M."/>
            <person name="Mauceli E."/>
            <person name="MacCallum I."/>
        </authorList>
    </citation>
    <scope>NUCLEOTIDE SEQUENCE [LARGE SCALE GENOMIC DNA]</scope>
    <source>
        <strain evidence="3">Tucson 15081-1352.22</strain>
    </source>
</reference>
<gene>
    <name evidence="2" type="primary">Dmoj\GI26726</name>
    <name evidence="2" type="ORF">Dmoj_GI26726</name>
</gene>
<sequence length="168" mass="19552">MQNFCKYNEKSKRCANWFSKICADCRSQFQKNSVGKRLQSDNVHSNAELISADECYKSIKRSAENITRDGIHVEDMWWKVPFLLLIFGCILLLSIGFCLLSQKAVCIIQERVDQTDIDKCDNKKYYEAEKRRSKPECIQPSDTQISISKSSCSLKYQKPSRRHYECSN</sequence>
<dbReference type="KEGG" id="dmo:Dmoj_GI26726"/>
<organism evidence="2 3">
    <name type="scientific">Drosophila mojavensis</name>
    <name type="common">Fruit fly</name>
    <dbReference type="NCBI Taxonomy" id="7230"/>
    <lineage>
        <taxon>Eukaryota</taxon>
        <taxon>Metazoa</taxon>
        <taxon>Ecdysozoa</taxon>
        <taxon>Arthropoda</taxon>
        <taxon>Hexapoda</taxon>
        <taxon>Insecta</taxon>
        <taxon>Pterygota</taxon>
        <taxon>Neoptera</taxon>
        <taxon>Endopterygota</taxon>
        <taxon>Diptera</taxon>
        <taxon>Brachycera</taxon>
        <taxon>Muscomorpha</taxon>
        <taxon>Ephydroidea</taxon>
        <taxon>Drosophilidae</taxon>
        <taxon>Drosophila</taxon>
    </lineage>
</organism>
<dbReference type="AlphaFoldDB" id="A0A0Q9X8L9"/>
<protein>
    <submittedName>
        <fullName evidence="2">Uncharacterized protein</fullName>
    </submittedName>
</protein>
<dbReference type="EMBL" id="CH933807">
    <property type="protein sequence ID" value="KRG03705.1"/>
    <property type="molecule type" value="Genomic_DNA"/>
</dbReference>
<keyword evidence="1" id="KW-1133">Transmembrane helix</keyword>
<keyword evidence="1" id="KW-0472">Membrane</keyword>
<feature type="transmembrane region" description="Helical" evidence="1">
    <location>
        <begin position="82"/>
        <end position="101"/>
    </location>
</feature>
<dbReference type="Proteomes" id="UP000009192">
    <property type="component" value="Unassembled WGS sequence"/>
</dbReference>
<accession>A0A0Q9X8L9</accession>
<proteinExistence type="predicted"/>
<evidence type="ECO:0000313" key="2">
    <source>
        <dbReference type="EMBL" id="KRG03705.1"/>
    </source>
</evidence>